<keyword evidence="4" id="KW-0862">Zinc</keyword>
<dbReference type="PROSITE" id="PS00903">
    <property type="entry name" value="CYT_DCMP_DEAMINASES_1"/>
    <property type="match status" value="1"/>
</dbReference>
<dbReference type="Proteomes" id="UP000266889">
    <property type="component" value="Unassembled WGS sequence"/>
</dbReference>
<dbReference type="PROSITE" id="PS51747">
    <property type="entry name" value="CYT_DCMP_DEAMINASES_2"/>
    <property type="match status" value="1"/>
</dbReference>
<feature type="domain" description="CMP/dCMP-type deaminase" evidence="5">
    <location>
        <begin position="4"/>
        <end position="138"/>
    </location>
</feature>
<protein>
    <recommendedName>
        <fullName evidence="2">diaminohydroxyphosphoribosylaminopyrimidine deaminase</fullName>
        <ecNumber evidence="2">3.5.4.26</ecNumber>
    </recommendedName>
</protein>
<keyword evidence="7" id="KW-1185">Reference proteome</keyword>
<dbReference type="SUPFAM" id="SSF53927">
    <property type="entry name" value="Cytidine deaminase-like"/>
    <property type="match status" value="1"/>
</dbReference>
<sequence length="294" mass="30688">MASDLELSAMRQAITLSALGLGTTSPNPPVGCVILNQHGAVVGAGFHRRKGEPHAEAHALNAAGDAACGGTAVVTLEPCNHVGVTPACRQELINAGVSRVVIAVMDPTSRGEGGASMLAAAGVEVETDVLRNEALTVLEPWLTATVRRRPYLTWAFAAEGGHQSAAEERGLLDLRANADLVLAGKTVDEGIPGGHASAHFALPDDADMGVALLLWLSAAYDAGARSVLVVGHEHGAGMRPHLDAVDELVVSVPRTDPSRALEVVQSDLILIGFRLVEVTAHADSLTSRMRRVRR</sequence>
<evidence type="ECO:0000256" key="4">
    <source>
        <dbReference type="ARBA" id="ARBA00022833"/>
    </source>
</evidence>
<evidence type="ECO:0000313" key="7">
    <source>
        <dbReference type="Proteomes" id="UP000266889"/>
    </source>
</evidence>
<keyword evidence="3" id="KW-0479">Metal-binding</keyword>
<dbReference type="InterPro" id="IPR002125">
    <property type="entry name" value="CMP_dCMP_dom"/>
</dbReference>
<dbReference type="EMBL" id="QGSY01000110">
    <property type="protein sequence ID" value="RQX12625.1"/>
    <property type="molecule type" value="Genomic_DNA"/>
</dbReference>
<dbReference type="Gene3D" id="3.40.140.10">
    <property type="entry name" value="Cytidine Deaminase, domain 2"/>
    <property type="match status" value="1"/>
</dbReference>
<dbReference type="InterPro" id="IPR004794">
    <property type="entry name" value="Eubact_RibD"/>
</dbReference>
<comment type="caution">
    <text evidence="6">The sequence shown here is derived from an EMBL/GenBank/DDBJ whole genome shotgun (WGS) entry which is preliminary data.</text>
</comment>
<dbReference type="GO" id="GO:0008835">
    <property type="term" value="F:diaminohydroxyphosphoribosylaminopyrimidine deaminase activity"/>
    <property type="evidence" value="ECO:0007669"/>
    <property type="project" value="UniProtKB-EC"/>
</dbReference>
<dbReference type="UniPathway" id="UPA00275">
    <property type="reaction ID" value="UER00401"/>
</dbReference>
<evidence type="ECO:0000256" key="3">
    <source>
        <dbReference type="ARBA" id="ARBA00022723"/>
    </source>
</evidence>
<evidence type="ECO:0000259" key="5">
    <source>
        <dbReference type="PROSITE" id="PS51747"/>
    </source>
</evidence>
<comment type="pathway">
    <text evidence="1">Cofactor biosynthesis; riboflavin biosynthesis; 5-amino-6-(D-ribitylamino)uracil from GTP: step 2/4.</text>
</comment>
<dbReference type="GO" id="GO:0009231">
    <property type="term" value="P:riboflavin biosynthetic process"/>
    <property type="evidence" value="ECO:0007669"/>
    <property type="project" value="UniProtKB-UniPathway"/>
</dbReference>
<gene>
    <name evidence="6" type="primary">ribD</name>
    <name evidence="6" type="ORF">DLJ58_05430</name>
</gene>
<dbReference type="InterPro" id="IPR016193">
    <property type="entry name" value="Cytidine_deaminase-like"/>
</dbReference>
<dbReference type="CDD" id="cd01284">
    <property type="entry name" value="Riboflavin_deaminase-reductase"/>
    <property type="match status" value="1"/>
</dbReference>
<dbReference type="GO" id="GO:0008270">
    <property type="term" value="F:zinc ion binding"/>
    <property type="evidence" value="ECO:0007669"/>
    <property type="project" value="InterPro"/>
</dbReference>
<reference evidence="6 7" key="1">
    <citation type="submission" date="2018-05" db="EMBL/GenBank/DDBJ databases">
        <title>Micromonospora from Atacama Desert.</title>
        <authorList>
            <person name="Carro L."/>
            <person name="Goodfellow M."/>
            <person name="Klenk H.-P."/>
        </authorList>
    </citation>
    <scope>NUCLEOTIDE SEQUENCE [LARGE SCALE GENOMIC DNA]</scope>
    <source>
        <strain evidence="6 7">LB32</strain>
    </source>
</reference>
<proteinExistence type="predicted"/>
<dbReference type="NCBIfam" id="TIGR00326">
    <property type="entry name" value="eubact_ribD"/>
    <property type="match status" value="1"/>
</dbReference>
<organism evidence="6 7">
    <name type="scientific">Micromonospora arida</name>
    <dbReference type="NCBI Taxonomy" id="2203715"/>
    <lineage>
        <taxon>Bacteria</taxon>
        <taxon>Bacillati</taxon>
        <taxon>Actinomycetota</taxon>
        <taxon>Actinomycetes</taxon>
        <taxon>Micromonosporales</taxon>
        <taxon>Micromonosporaceae</taxon>
        <taxon>Micromonospora</taxon>
    </lineage>
</organism>
<evidence type="ECO:0000256" key="2">
    <source>
        <dbReference type="ARBA" id="ARBA00012766"/>
    </source>
</evidence>
<accession>A0A3N9XHP1</accession>
<evidence type="ECO:0000313" key="6">
    <source>
        <dbReference type="EMBL" id="RQX12625.1"/>
    </source>
</evidence>
<dbReference type="OrthoDB" id="9800865at2"/>
<dbReference type="PANTHER" id="PTHR11079">
    <property type="entry name" value="CYTOSINE DEAMINASE FAMILY MEMBER"/>
    <property type="match status" value="1"/>
</dbReference>
<dbReference type="AlphaFoldDB" id="A0A3N9XHP1"/>
<dbReference type="PANTHER" id="PTHR11079:SF162">
    <property type="entry name" value="RIBOFLAVIN BIOSYNTHESIS PROTEIN PYRD, CHLOROPLASTIC"/>
    <property type="match status" value="1"/>
</dbReference>
<dbReference type="Pfam" id="PF00383">
    <property type="entry name" value="dCMP_cyt_deam_1"/>
    <property type="match status" value="1"/>
</dbReference>
<name>A0A3N9XHP1_9ACTN</name>
<evidence type="ECO:0000256" key="1">
    <source>
        <dbReference type="ARBA" id="ARBA00004882"/>
    </source>
</evidence>
<dbReference type="EC" id="3.5.4.26" evidence="2"/>
<dbReference type="InterPro" id="IPR016192">
    <property type="entry name" value="APOBEC/CMP_deaminase_Zn-bd"/>
</dbReference>